<evidence type="ECO:0000256" key="1">
    <source>
        <dbReference type="SAM" id="MobiDB-lite"/>
    </source>
</evidence>
<keyword evidence="3" id="KW-0732">Signal</keyword>
<keyword evidence="2" id="KW-0472">Membrane</keyword>
<evidence type="ECO:0000313" key="4">
    <source>
        <dbReference type="EMBL" id="MBG8555883.1"/>
    </source>
</evidence>
<dbReference type="RefSeq" id="WP_196956960.1">
    <property type="nucleotide sequence ID" value="NZ_JADWYK010000017.1"/>
</dbReference>
<dbReference type="NCBIfam" id="NF046080">
    <property type="entry name" value="PID_CTERM"/>
    <property type="match status" value="1"/>
</dbReference>
<feature type="region of interest" description="Disordered" evidence="1">
    <location>
        <begin position="27"/>
        <end position="47"/>
    </location>
</feature>
<keyword evidence="2" id="KW-0812">Transmembrane</keyword>
<evidence type="ECO:0000313" key="5">
    <source>
        <dbReference type="Proteomes" id="UP000601099"/>
    </source>
</evidence>
<proteinExistence type="predicted"/>
<feature type="chain" id="PRO_5047446428" evidence="3">
    <location>
        <begin position="27"/>
        <end position="76"/>
    </location>
</feature>
<comment type="caution">
    <text evidence="4">The sequence shown here is derived from an EMBL/GenBank/DDBJ whole genome shotgun (WGS) entry which is preliminary data.</text>
</comment>
<reference evidence="4 5" key="1">
    <citation type="submission" date="2020-11" db="EMBL/GenBank/DDBJ databases">
        <title>Hymenobacter sp.</title>
        <authorList>
            <person name="Kim M.K."/>
        </authorList>
    </citation>
    <scope>NUCLEOTIDE SEQUENCE [LARGE SCALE GENOMIC DNA]</scope>
    <source>
        <strain evidence="4 5">BT594</strain>
    </source>
</reference>
<accession>A0ABS0L8L8</accession>
<keyword evidence="5" id="KW-1185">Reference proteome</keyword>
<name>A0ABS0L8L8_9BACT</name>
<dbReference type="InterPro" id="IPR058207">
    <property type="entry name" value="PID_CTERM"/>
</dbReference>
<gene>
    <name evidence="4" type="ORF">I5L79_20225</name>
</gene>
<organism evidence="4 5">
    <name type="scientific">Hymenobacter guriensis</name>
    <dbReference type="NCBI Taxonomy" id="2793065"/>
    <lineage>
        <taxon>Bacteria</taxon>
        <taxon>Pseudomonadati</taxon>
        <taxon>Bacteroidota</taxon>
        <taxon>Cytophagia</taxon>
        <taxon>Cytophagales</taxon>
        <taxon>Hymenobacteraceae</taxon>
        <taxon>Hymenobacter</taxon>
    </lineage>
</organism>
<feature type="transmembrane region" description="Helical" evidence="2">
    <location>
        <begin position="42"/>
        <end position="62"/>
    </location>
</feature>
<evidence type="ECO:0000256" key="3">
    <source>
        <dbReference type="SAM" id="SignalP"/>
    </source>
</evidence>
<evidence type="ECO:0000256" key="2">
    <source>
        <dbReference type="SAM" id="Phobius"/>
    </source>
</evidence>
<protein>
    <submittedName>
        <fullName evidence="4">Uncharacterized protein</fullName>
    </submittedName>
</protein>
<sequence length="76" mass="7997">MNRFPFLLRACGLTVALFCCTTLVHAQSEEPPEGGPKPEDPTAVPIDGGASLLLAAGVGYGLNKLRTRRQAGKTSE</sequence>
<keyword evidence="2" id="KW-1133">Transmembrane helix</keyword>
<dbReference type="Proteomes" id="UP000601099">
    <property type="component" value="Unassembled WGS sequence"/>
</dbReference>
<feature type="signal peptide" evidence="3">
    <location>
        <begin position="1"/>
        <end position="26"/>
    </location>
</feature>
<dbReference type="EMBL" id="JADWYK010000017">
    <property type="protein sequence ID" value="MBG8555883.1"/>
    <property type="molecule type" value="Genomic_DNA"/>
</dbReference>